<dbReference type="GeneID" id="37270317"/>
<keyword evidence="2" id="KW-0560">Oxidoreductase</keyword>
<gene>
    <name evidence="3" type="ORF">FA09DRAFT_330860</name>
</gene>
<dbReference type="AlphaFoldDB" id="A0A316Z613"/>
<evidence type="ECO:0000313" key="4">
    <source>
        <dbReference type="Proteomes" id="UP000245946"/>
    </source>
</evidence>
<dbReference type="InterPro" id="IPR002347">
    <property type="entry name" value="SDR_fam"/>
</dbReference>
<dbReference type="OrthoDB" id="4131217at2759"/>
<dbReference type="EMBL" id="KZ819296">
    <property type="protein sequence ID" value="PWN97227.1"/>
    <property type="molecule type" value="Genomic_DNA"/>
</dbReference>
<dbReference type="CDD" id="cd05233">
    <property type="entry name" value="SDR_c"/>
    <property type="match status" value="1"/>
</dbReference>
<name>A0A316Z613_9BASI</name>
<proteinExistence type="inferred from homology"/>
<sequence length="301" mass="31193">MSDAAKSAYEATVARLTAIRAHLESAPRRGRLAGKVAVVTGAGSRSGIGRAAATLFAHEGARHVYCLDFDASNFEELAQLLNKRYPDVKVTTHECDAADEMAIKDICQRALKEEGQLDVFFANAAVASAAPIVATDAEDVMEIFRINVSSCFHAVKYASAAMKVTSARKPAPGGSIVLTASVAGLRSGAGSADYSASKASVISLAQTSAWQFGGTGVRVNAVCPGLIETGMTLPVFESAKERGTAAKIGQLNPTKRYGAAEEIANAVLFLASDEASYVNGIAMPVDGGLSASHPVMPGKLA</sequence>
<dbReference type="PANTHER" id="PTHR43180">
    <property type="entry name" value="3-OXOACYL-(ACYL-CARRIER-PROTEIN) REDUCTASE (AFU_ORTHOLOGUE AFUA_6G11210)"/>
    <property type="match status" value="1"/>
</dbReference>
<dbReference type="Proteomes" id="UP000245946">
    <property type="component" value="Unassembled WGS sequence"/>
</dbReference>
<evidence type="ECO:0000313" key="3">
    <source>
        <dbReference type="EMBL" id="PWN97227.1"/>
    </source>
</evidence>
<dbReference type="Gene3D" id="3.40.50.720">
    <property type="entry name" value="NAD(P)-binding Rossmann-like Domain"/>
    <property type="match status" value="1"/>
</dbReference>
<dbReference type="FunFam" id="3.40.50.720:FF:000084">
    <property type="entry name" value="Short-chain dehydrogenase reductase"/>
    <property type="match status" value="1"/>
</dbReference>
<dbReference type="InterPro" id="IPR036291">
    <property type="entry name" value="NAD(P)-bd_dom_sf"/>
</dbReference>
<accession>A0A316Z613</accession>
<evidence type="ECO:0000256" key="1">
    <source>
        <dbReference type="ARBA" id="ARBA00006484"/>
    </source>
</evidence>
<dbReference type="PANTHER" id="PTHR43180:SF66">
    <property type="entry name" value="SHORT-CHAIN DEHYDROGENASE_REDUCTASE FAMILY PROTEIN"/>
    <property type="match status" value="1"/>
</dbReference>
<organism evidence="3 4">
    <name type="scientific">Tilletiopsis washingtonensis</name>
    <dbReference type="NCBI Taxonomy" id="58919"/>
    <lineage>
        <taxon>Eukaryota</taxon>
        <taxon>Fungi</taxon>
        <taxon>Dikarya</taxon>
        <taxon>Basidiomycota</taxon>
        <taxon>Ustilaginomycotina</taxon>
        <taxon>Exobasidiomycetes</taxon>
        <taxon>Entylomatales</taxon>
        <taxon>Entylomatales incertae sedis</taxon>
        <taxon>Tilletiopsis</taxon>
    </lineage>
</organism>
<comment type="similarity">
    <text evidence="1">Belongs to the short-chain dehydrogenases/reductases (SDR) family.</text>
</comment>
<dbReference type="STRING" id="58919.A0A316Z613"/>
<dbReference type="RefSeq" id="XP_025597506.1">
    <property type="nucleotide sequence ID" value="XM_025742773.1"/>
</dbReference>
<dbReference type="SUPFAM" id="SSF51735">
    <property type="entry name" value="NAD(P)-binding Rossmann-fold domains"/>
    <property type="match status" value="1"/>
</dbReference>
<evidence type="ECO:0000256" key="2">
    <source>
        <dbReference type="ARBA" id="ARBA00023002"/>
    </source>
</evidence>
<reference evidence="3 4" key="1">
    <citation type="journal article" date="2018" name="Mol. Biol. Evol.">
        <title>Broad Genomic Sampling Reveals a Smut Pathogenic Ancestry of the Fungal Clade Ustilaginomycotina.</title>
        <authorList>
            <person name="Kijpornyongpan T."/>
            <person name="Mondo S.J."/>
            <person name="Barry K."/>
            <person name="Sandor L."/>
            <person name="Lee J."/>
            <person name="Lipzen A."/>
            <person name="Pangilinan J."/>
            <person name="LaButti K."/>
            <person name="Hainaut M."/>
            <person name="Henrissat B."/>
            <person name="Grigoriev I.V."/>
            <person name="Spatafora J.W."/>
            <person name="Aime M.C."/>
        </authorList>
    </citation>
    <scope>NUCLEOTIDE SEQUENCE [LARGE SCALE GENOMIC DNA]</scope>
    <source>
        <strain evidence="3 4">MCA 4186</strain>
    </source>
</reference>
<keyword evidence="4" id="KW-1185">Reference proteome</keyword>
<dbReference type="Pfam" id="PF13561">
    <property type="entry name" value="adh_short_C2"/>
    <property type="match status" value="1"/>
</dbReference>
<dbReference type="PRINTS" id="PR00081">
    <property type="entry name" value="GDHRDH"/>
</dbReference>
<protein>
    <submittedName>
        <fullName evidence="3">NAD(P)-binding protein</fullName>
    </submittedName>
</protein>
<dbReference type="GO" id="GO:0016491">
    <property type="term" value="F:oxidoreductase activity"/>
    <property type="evidence" value="ECO:0007669"/>
    <property type="project" value="UniProtKB-KW"/>
</dbReference>